<feature type="domain" description="Organic solvent tolerance-like N-terminal" evidence="5">
    <location>
        <begin position="74"/>
        <end position="153"/>
    </location>
</feature>
<dbReference type="EMBL" id="WXYQ01000005">
    <property type="protein sequence ID" value="NBG95530.1"/>
    <property type="molecule type" value="Genomic_DNA"/>
</dbReference>
<dbReference type="GO" id="GO:1990351">
    <property type="term" value="C:transporter complex"/>
    <property type="evidence" value="ECO:0007669"/>
    <property type="project" value="TreeGrafter"/>
</dbReference>
<keyword evidence="3 4" id="KW-0998">Cell outer membrane</keyword>
<dbReference type="PANTHER" id="PTHR30189">
    <property type="entry name" value="LPS-ASSEMBLY PROTEIN"/>
    <property type="match status" value="1"/>
</dbReference>
<feature type="domain" description="LptD C-terminal" evidence="6">
    <location>
        <begin position="325"/>
        <end position="694"/>
    </location>
</feature>
<dbReference type="InterPro" id="IPR005653">
    <property type="entry name" value="OstA-like_N"/>
</dbReference>
<sequence length="769" mass="84759">MPTGDTGVSFHSPWSLGAPLTTGPRGISSAAALVAAGSLVLGLTLSVVGATLPAPALAQSAGSQSEALDGNVLIEADEMVHDRQADVVTATGNVEVTSDSRVLLADSIVYDRTTKTVTANGNVSLLQPDGQVLFADSMLLSDDFADGVAETVRLLLEENARVAANSGTRSAANRTELNKAVYTVCDVCEEDPNAPPLWQIRSFKVIHDKEKQRVEYEDAFIEFFGVPVFYTPYFSHPDPSVKRLTGFLTPTIAVSEDFGTSVRTPFFWNIAPNADFTFRPRWQTQVGHVYAGEFRHNVGFGEYMIEASATWPDEDQRSGNIVEPFRGHVFANGEFDITKKTAAGFDVQLATDETYLRRYDIFNENDLISNVYVETIDGRNYARAEAFYFQGLLTTDDQASIPYIAPLIDAEYYFDDLIAGGQVKAGFNSLNLQRVEGTSFQRFSGDVGWDLRRIASSGEVFGAFAEVRGDVFIVDEDVTNGIGENKTSTETRLLPTVGLEYRWPWISTSENASHVIEPIVQAIYSPSNSNPRDIPNDDSTSIDFDTTHLFDRNRYPGLDRFEDGARVNYGLQYSYVGDDGAEGSVLLGQSYRLEDSAAFPVGSGLQSSESDIVGRVQINPGGYLNAISRFRIDPSDGSLLRNEVSLRSNFNVFEDRPFALYADYVFLDESINTATNREGEEVNGGFSYNFTDNWWLHGNARRDLRRGAMVSDALGVTYQDECFLFTLAFEQSFIRDRDIEPTNSLAFRIQLVTLGEFAGTTNVSSPEPN</sequence>
<dbReference type="Gene3D" id="2.60.450.10">
    <property type="entry name" value="Lipopolysaccharide (LPS) transport protein A like domain"/>
    <property type="match status" value="1"/>
</dbReference>
<evidence type="ECO:0000256" key="3">
    <source>
        <dbReference type="ARBA" id="ARBA00023237"/>
    </source>
</evidence>
<evidence type="ECO:0000259" key="6">
    <source>
        <dbReference type="Pfam" id="PF04453"/>
    </source>
</evidence>
<dbReference type="PANTHER" id="PTHR30189:SF1">
    <property type="entry name" value="LPS-ASSEMBLY PROTEIN LPTD"/>
    <property type="match status" value="1"/>
</dbReference>
<accession>A0A845QBJ1</accession>
<comment type="subcellular location">
    <subcellularLocation>
        <location evidence="4">Cell outer membrane</location>
    </subcellularLocation>
</comment>
<evidence type="ECO:0000259" key="5">
    <source>
        <dbReference type="Pfam" id="PF03968"/>
    </source>
</evidence>
<keyword evidence="8" id="KW-1185">Reference proteome</keyword>
<name>A0A845QBJ1_9HYPH</name>
<gene>
    <name evidence="4 7" type="primary">lptD</name>
    <name evidence="7" type="ORF">GTQ45_07265</name>
</gene>
<dbReference type="GO" id="GO:0015920">
    <property type="term" value="P:lipopolysaccharide transport"/>
    <property type="evidence" value="ECO:0007669"/>
    <property type="project" value="InterPro"/>
</dbReference>
<reference evidence="7 8" key="1">
    <citation type="journal article" date="2016" name="Int. J. Syst. Evol. Microbiol.">
        <title>Pyruvatibacter mobilis gen. nov., sp. nov., a marine bacterium from the culture broth of Picochlorum sp. 122.</title>
        <authorList>
            <person name="Wang G."/>
            <person name="Tang M."/>
            <person name="Wu H."/>
            <person name="Dai S."/>
            <person name="Li T."/>
            <person name="Chen C."/>
            <person name="He H."/>
            <person name="Fan J."/>
            <person name="Xiang W."/>
            <person name="Li X."/>
        </authorList>
    </citation>
    <scope>NUCLEOTIDE SEQUENCE [LARGE SCALE GENOMIC DNA]</scope>
    <source>
        <strain evidence="7 8">GYP-11</strain>
    </source>
</reference>
<dbReference type="GO" id="GO:0009279">
    <property type="term" value="C:cell outer membrane"/>
    <property type="evidence" value="ECO:0007669"/>
    <property type="project" value="UniProtKB-SubCell"/>
</dbReference>
<dbReference type="Pfam" id="PF04453">
    <property type="entry name" value="LptD"/>
    <property type="match status" value="1"/>
</dbReference>
<dbReference type="HAMAP" id="MF_01411">
    <property type="entry name" value="LPS_assembly_LptD"/>
    <property type="match status" value="1"/>
</dbReference>
<keyword evidence="2 4" id="KW-0472">Membrane</keyword>
<dbReference type="InterPro" id="IPR020889">
    <property type="entry name" value="LipoPS_assembly_LptD"/>
</dbReference>
<evidence type="ECO:0000256" key="2">
    <source>
        <dbReference type="ARBA" id="ARBA00023136"/>
    </source>
</evidence>
<organism evidence="7 8">
    <name type="scientific">Pyruvatibacter mobilis</name>
    <dbReference type="NCBI Taxonomy" id="1712261"/>
    <lineage>
        <taxon>Bacteria</taxon>
        <taxon>Pseudomonadati</taxon>
        <taxon>Pseudomonadota</taxon>
        <taxon>Alphaproteobacteria</taxon>
        <taxon>Hyphomicrobiales</taxon>
        <taxon>Parvibaculaceae</taxon>
        <taxon>Pyruvatibacter</taxon>
    </lineage>
</organism>
<protein>
    <recommendedName>
        <fullName evidence="4">LPS-assembly protein LptD</fullName>
    </recommendedName>
</protein>
<comment type="subunit">
    <text evidence="4">Component of the lipopolysaccharide transport and assembly complex.</text>
</comment>
<comment type="similarity">
    <text evidence="4">Belongs to the LptD family.</text>
</comment>
<evidence type="ECO:0000256" key="1">
    <source>
        <dbReference type="ARBA" id="ARBA00022729"/>
    </source>
</evidence>
<dbReference type="Pfam" id="PF03968">
    <property type="entry name" value="LptD_N"/>
    <property type="match status" value="1"/>
</dbReference>
<comment type="caution">
    <text evidence="4">Lacks conserved residue(s) required for the propagation of feature annotation.</text>
</comment>
<keyword evidence="1 4" id="KW-0732">Signal</keyword>
<proteinExistence type="inferred from homology"/>
<comment type="function">
    <text evidence="4">Involved in the assembly of lipopolysaccharide (LPS) at the surface of the outer membrane.</text>
</comment>
<dbReference type="InterPro" id="IPR007543">
    <property type="entry name" value="LptD_C"/>
</dbReference>
<dbReference type="Proteomes" id="UP000470384">
    <property type="component" value="Unassembled WGS sequence"/>
</dbReference>
<dbReference type="AlphaFoldDB" id="A0A845QBJ1"/>
<dbReference type="RefSeq" id="WP_160587487.1">
    <property type="nucleotide sequence ID" value="NZ_BMHN01000001.1"/>
</dbReference>
<evidence type="ECO:0000313" key="7">
    <source>
        <dbReference type="EMBL" id="NBG95530.1"/>
    </source>
</evidence>
<evidence type="ECO:0000256" key="4">
    <source>
        <dbReference type="HAMAP-Rule" id="MF_01411"/>
    </source>
</evidence>
<evidence type="ECO:0000313" key="8">
    <source>
        <dbReference type="Proteomes" id="UP000470384"/>
    </source>
</evidence>
<dbReference type="InterPro" id="IPR050218">
    <property type="entry name" value="LptD"/>
</dbReference>
<dbReference type="GO" id="GO:0043165">
    <property type="term" value="P:Gram-negative-bacterium-type cell outer membrane assembly"/>
    <property type="evidence" value="ECO:0007669"/>
    <property type="project" value="UniProtKB-UniRule"/>
</dbReference>
<comment type="caution">
    <text evidence="7">The sequence shown here is derived from an EMBL/GenBank/DDBJ whole genome shotgun (WGS) entry which is preliminary data.</text>
</comment>
<dbReference type="GeneID" id="300655004"/>
<dbReference type="OrthoDB" id="9760225at2"/>